<organism evidence="2">
    <name type="scientific">Salmonella infantis</name>
    <dbReference type="NCBI Taxonomy" id="595"/>
    <lineage>
        <taxon>Bacteria</taxon>
        <taxon>Pseudomonadati</taxon>
        <taxon>Pseudomonadota</taxon>
        <taxon>Gammaproteobacteria</taxon>
        <taxon>Enterobacterales</taxon>
        <taxon>Enterobacteriaceae</taxon>
        <taxon>Salmonella</taxon>
    </lineage>
</organism>
<dbReference type="EMBL" id="AAKOWC010000084">
    <property type="protein sequence ID" value="ECU0950606.1"/>
    <property type="molecule type" value="Genomic_DNA"/>
</dbReference>
<dbReference type="AlphaFoldDB" id="A0A3R0DG13"/>
<evidence type="ECO:0000313" key="1">
    <source>
        <dbReference type="EMBL" id="ECS9070897.1"/>
    </source>
</evidence>
<comment type="caution">
    <text evidence="2">The sequence shown here is derived from an EMBL/GenBank/DDBJ whole genome shotgun (WGS) entry which is preliminary data.</text>
</comment>
<name>A0A3R0DG13_SALIN</name>
<proteinExistence type="predicted"/>
<protein>
    <submittedName>
        <fullName evidence="2">Uncharacterized protein</fullName>
    </submittedName>
</protein>
<reference evidence="3" key="4">
    <citation type="submission" date="2019-10" db="EMBL/GenBank/DDBJ databases">
        <authorList>
            <consortium name="NCBI Pathogen Detection Project"/>
        </authorList>
    </citation>
    <scope>NUCLEOTIDE SEQUENCE</scope>
    <source>
        <strain evidence="3">09-3053</strain>
    </source>
</reference>
<evidence type="ECO:0000313" key="3">
    <source>
        <dbReference type="EMBL" id="HAA0003127.1"/>
    </source>
</evidence>
<dbReference type="Proteomes" id="UP000839930">
    <property type="component" value="Unassembled WGS sequence"/>
</dbReference>
<reference evidence="4 5" key="3">
    <citation type="journal article" date="2019" name="Int. J. Food Microbiol.">
        <title>Non-typhoidal Salmonella contamination in egg shells and contents from retail in Western Australia: Serovar diversity, multilocus sequence types, and phenotypic and genomic characterizations of antimicrobial resistance.</title>
        <authorList>
            <person name="Sodagari H.R."/>
            <person name="Mohammed A.B."/>
            <person name="Wang P."/>
            <person name="O'Dea M."/>
            <person name="Abraham S."/>
            <person name="Robertson I."/>
            <person name="Habib I."/>
        </authorList>
    </citation>
    <scope>NUCLEOTIDE SEQUENCE [LARGE SCALE GENOMIC DNA]</scope>
    <source>
        <strain evidence="4 5">RS45-4</strain>
    </source>
</reference>
<dbReference type="Proteomes" id="UP000322430">
    <property type="component" value="Unassembled WGS sequence"/>
</dbReference>
<dbReference type="Pfam" id="PF13289">
    <property type="entry name" value="SIR2_2"/>
    <property type="match status" value="1"/>
</dbReference>
<sequence>MINWPDSLIDELAARRCVIFIGSGTSASATKKGPNNETISPPTWDRLLEILLEKCHEDQDGSKEKANELLQNQKYLDCAELIRHNCMQPADYNRSIESIFSGYNPTEIHKAVLSLDQKIVFTTNFDRIYEHLCLRDEGRDGYVALNYYDDGLIARMRSPKRIIVKVHGCAGTPEHTILTKSDFFKARSKYPGFFSALESIFLTHTILFIGYSVNDPEIQLILENNIITYPSDNPHYATMSKGMHRTMIAAFKKTNNISVLEYDSADNHIQLVESLKELCVQVEDRRQYQG</sequence>
<dbReference type="EMBL" id="DAAAAB010000027">
    <property type="protein sequence ID" value="HAA0003127.1"/>
    <property type="molecule type" value="Genomic_DNA"/>
</dbReference>
<evidence type="ECO:0000313" key="4">
    <source>
        <dbReference type="EMBL" id="KAA0270499.1"/>
    </source>
</evidence>
<accession>A0A3R0DG13</accession>
<gene>
    <name evidence="1" type="ORF">DKR80_20435</name>
    <name evidence="2" type="ORF">DML78_23315</name>
    <name evidence="4" type="ORF">FKB17_03150</name>
    <name evidence="3" type="ORF">GDG80_16255</name>
</gene>
<dbReference type="RefSeq" id="WP_023993352.1">
    <property type="nucleotide sequence ID" value="NZ_CAJCKB010000001.1"/>
</dbReference>
<reference evidence="3" key="1">
    <citation type="journal article" date="2018" name="Genome Biol.">
        <title>SKESA: strategic k-mer extension for scrupulous assemblies.</title>
        <authorList>
            <person name="Souvorov A."/>
            <person name="Agarwala R."/>
            <person name="Lipman D.J."/>
        </authorList>
    </citation>
    <scope>NUCLEOTIDE SEQUENCE</scope>
    <source>
        <strain evidence="3">09-3053</strain>
    </source>
</reference>
<dbReference type="EMBL" id="AAKLCC010000041">
    <property type="protein sequence ID" value="ECS9070897.1"/>
    <property type="molecule type" value="Genomic_DNA"/>
</dbReference>
<dbReference type="EMBL" id="VHLS01000002">
    <property type="protein sequence ID" value="KAA0270499.1"/>
    <property type="molecule type" value="Genomic_DNA"/>
</dbReference>
<evidence type="ECO:0000313" key="2">
    <source>
        <dbReference type="EMBL" id="ECU0950606.1"/>
    </source>
</evidence>
<reference evidence="2" key="2">
    <citation type="submission" date="2018-06" db="EMBL/GenBank/DDBJ databases">
        <authorList>
            <consortium name="GenomeTrakr network: Whole genome sequencing for foodborne pathogen traceback"/>
        </authorList>
    </citation>
    <scope>NUCLEOTIDE SEQUENCE</scope>
    <source>
        <strain evidence="1">FSIS11809892</strain>
        <strain evidence="2">FSIS11810049</strain>
    </source>
</reference>
<evidence type="ECO:0000313" key="5">
    <source>
        <dbReference type="Proteomes" id="UP000322430"/>
    </source>
</evidence>